<keyword evidence="3 9" id="KW-0547">Nucleotide-binding</keyword>
<dbReference type="GO" id="GO:0003684">
    <property type="term" value="F:damaged DNA binding"/>
    <property type="evidence" value="ECO:0007669"/>
    <property type="project" value="UniProtKB-UniRule"/>
</dbReference>
<dbReference type="SUPFAM" id="SSF48334">
    <property type="entry name" value="DNA repair protein MutS, domain III"/>
    <property type="match status" value="1"/>
</dbReference>
<dbReference type="Proteomes" id="UP000419017">
    <property type="component" value="Unassembled WGS sequence"/>
</dbReference>
<organism evidence="13 14">
    <name type="scientific">Oceanivirga miroungae</name>
    <dbReference type="NCBI Taxonomy" id="1130046"/>
    <lineage>
        <taxon>Bacteria</taxon>
        <taxon>Fusobacteriati</taxon>
        <taxon>Fusobacteriota</taxon>
        <taxon>Fusobacteriia</taxon>
        <taxon>Fusobacteriales</taxon>
        <taxon>Leptotrichiaceae</taxon>
        <taxon>Oceanivirga</taxon>
    </lineage>
</organism>
<keyword evidence="5 9" id="KW-0067">ATP-binding</keyword>
<dbReference type="Pfam" id="PF05192">
    <property type="entry name" value="MutS_III"/>
    <property type="match status" value="1"/>
</dbReference>
<gene>
    <name evidence="9" type="primary">mutS</name>
    <name evidence="13" type="ORF">OMES3154_00882</name>
</gene>
<dbReference type="InterPro" id="IPR007696">
    <property type="entry name" value="DNA_mismatch_repair_MutS_core"/>
</dbReference>
<dbReference type="CDD" id="cd03284">
    <property type="entry name" value="ABC_MutS1"/>
    <property type="match status" value="1"/>
</dbReference>
<dbReference type="EMBL" id="CABWIB010000001">
    <property type="protein sequence ID" value="VWL85596.1"/>
    <property type="molecule type" value="Genomic_DNA"/>
</dbReference>
<dbReference type="GO" id="GO:0005829">
    <property type="term" value="C:cytosol"/>
    <property type="evidence" value="ECO:0007669"/>
    <property type="project" value="TreeGrafter"/>
</dbReference>
<dbReference type="InterPro" id="IPR007861">
    <property type="entry name" value="DNA_mismatch_repair_MutS_clamp"/>
</dbReference>
<evidence type="ECO:0000256" key="3">
    <source>
        <dbReference type="ARBA" id="ARBA00022741"/>
    </source>
</evidence>
<dbReference type="InterPro" id="IPR007860">
    <property type="entry name" value="DNA_mmatch_repair_MutS_con_dom"/>
</dbReference>
<dbReference type="InterPro" id="IPR016151">
    <property type="entry name" value="DNA_mismatch_repair_MutS_N"/>
</dbReference>
<dbReference type="PANTHER" id="PTHR11361">
    <property type="entry name" value="DNA MISMATCH REPAIR PROTEIN MUTS FAMILY MEMBER"/>
    <property type="match status" value="1"/>
</dbReference>
<dbReference type="InterPro" id="IPR036678">
    <property type="entry name" value="MutS_con_dom_sf"/>
</dbReference>
<evidence type="ECO:0000313" key="13">
    <source>
        <dbReference type="EMBL" id="VWL85596.1"/>
    </source>
</evidence>
<name>A0A6I8MBH2_9FUSO</name>
<keyword evidence="6 9" id="KW-0238">DNA-binding</keyword>
<dbReference type="Pfam" id="PF00488">
    <property type="entry name" value="MutS_V"/>
    <property type="match status" value="1"/>
</dbReference>
<dbReference type="InterPro" id="IPR017261">
    <property type="entry name" value="DNA_mismatch_repair_MutS/MSH"/>
</dbReference>
<evidence type="ECO:0000256" key="5">
    <source>
        <dbReference type="ARBA" id="ARBA00022840"/>
    </source>
</evidence>
<dbReference type="SUPFAM" id="SSF52540">
    <property type="entry name" value="P-loop containing nucleoside triphosphate hydrolases"/>
    <property type="match status" value="1"/>
</dbReference>
<dbReference type="RefSeq" id="WP_156683576.1">
    <property type="nucleotide sequence ID" value="NZ_CABWIB010000001.1"/>
</dbReference>
<feature type="domain" description="DNA mismatch repair proteins mutS family" evidence="12">
    <location>
        <begin position="678"/>
        <end position="694"/>
    </location>
</feature>
<dbReference type="InterPro" id="IPR045076">
    <property type="entry name" value="MutS"/>
</dbReference>
<feature type="binding site" evidence="9">
    <location>
        <begin position="604"/>
        <end position="611"/>
    </location>
    <ligand>
        <name>ATP</name>
        <dbReference type="ChEBI" id="CHEBI:30616"/>
    </ligand>
</feature>
<evidence type="ECO:0000256" key="9">
    <source>
        <dbReference type="HAMAP-Rule" id="MF_00096"/>
    </source>
</evidence>
<dbReference type="HAMAP" id="MF_00096">
    <property type="entry name" value="MutS"/>
    <property type="match status" value="1"/>
</dbReference>
<dbReference type="Pfam" id="PF05190">
    <property type="entry name" value="MutS_IV"/>
    <property type="match status" value="1"/>
</dbReference>
<dbReference type="NCBIfam" id="TIGR01070">
    <property type="entry name" value="mutS1"/>
    <property type="match status" value="1"/>
</dbReference>
<keyword evidence="4 9" id="KW-0227">DNA damage</keyword>
<dbReference type="Gene3D" id="3.40.1170.10">
    <property type="entry name" value="DNA repair protein MutS, domain I"/>
    <property type="match status" value="1"/>
</dbReference>
<dbReference type="FunFam" id="3.40.1170.10:FF:000001">
    <property type="entry name" value="DNA mismatch repair protein MutS"/>
    <property type="match status" value="1"/>
</dbReference>
<comment type="similarity">
    <text evidence="1 9 10">Belongs to the DNA mismatch repair MutS family.</text>
</comment>
<dbReference type="GO" id="GO:0006298">
    <property type="term" value="P:mismatch repair"/>
    <property type="evidence" value="ECO:0007669"/>
    <property type="project" value="UniProtKB-UniRule"/>
</dbReference>
<dbReference type="InterPro" id="IPR036187">
    <property type="entry name" value="DNA_mismatch_repair_MutS_sf"/>
</dbReference>
<dbReference type="PROSITE" id="PS00486">
    <property type="entry name" value="DNA_MISMATCH_REPAIR_2"/>
    <property type="match status" value="1"/>
</dbReference>
<evidence type="ECO:0000256" key="11">
    <source>
        <dbReference type="SAM" id="Coils"/>
    </source>
</evidence>
<dbReference type="SUPFAM" id="SSF53150">
    <property type="entry name" value="DNA repair protein MutS, domain II"/>
    <property type="match status" value="1"/>
</dbReference>
<dbReference type="InterPro" id="IPR005748">
    <property type="entry name" value="DNA_mismatch_repair_MutS"/>
</dbReference>
<sequence>MADKETPLLKQYREIKNQYKEEILFFRLGDFYEMFFDDAKIASKILGLTLTSRNREKNVEIPMAGIPYHSANSYINKLVDAGYKVAICEQVEDPSLAKGIVKREVIKVISRGTVIDVDNLDAKKNNYIASISIDQDKAYIAYIDITTNTFKALYSNIANLDSLIYRLDIKELVLTKSNYNKLEDYLNTQNILVSIRDKVKNGEKFLCEYFDILSLDSFGIKDSFLVDVCSLVLDYVLEHQIAVKLEIPKITLMKSEKFADINLTSAKNLEIFQNGRDKTTYGSLLYIIDKCKSSMGSRLIKEFLNYPLLDKNEIISRQNDVEYLINNMILKDDLRQELVEIYDLERILSKIVFGSSNAKDLVAISKTLKKYLNIKKLWENKFLDINLDYIHDIIKKIDETIVDSPPFSVREANMIRKDYSSDTLELNQILHSGNKFLIDIELREKEKTGIKNLKIKYNKIFGYFIEISKSNIKDVPDTYIRKQTLANAERYITEELKIYEDKIVNAKARLNELEYQILQDLNEYIKGFKDNLIELSNIIAYIDVIASYATVSIDNSYVKPTFNDNGDLKLINSRHPVVEKIISDAFIENDVILNNDKNFIILTGPNMAGKSTYMKQIALICIMAQIGMYVPCKSANISIIDKFLTRIGASDDIITGQSTFMVEMSEVSNILNNATKNSLIILDEVGRGTSTYDGLSLASSISTYIHDKIMAKTIFATHYHELNELEDRYPRIINYRIEVEEKNQRVIFLRKISRGSADKSYGNYVAKLAGLPNEILRESKKLLEKLEKRHILIQKTENIGQLSLFDSKNYLEDEENLEDKVKNLTVLKDEIDDIDINNLTPLKALNILQNLKEISDKIEI</sequence>
<dbReference type="GO" id="GO:0005524">
    <property type="term" value="F:ATP binding"/>
    <property type="evidence" value="ECO:0007669"/>
    <property type="project" value="UniProtKB-UniRule"/>
</dbReference>
<evidence type="ECO:0000259" key="12">
    <source>
        <dbReference type="PROSITE" id="PS00486"/>
    </source>
</evidence>
<evidence type="ECO:0000256" key="8">
    <source>
        <dbReference type="ARBA" id="ARBA00024647"/>
    </source>
</evidence>
<dbReference type="PANTHER" id="PTHR11361:SF34">
    <property type="entry name" value="DNA MISMATCH REPAIR PROTEIN MSH1, MITOCHONDRIAL"/>
    <property type="match status" value="1"/>
</dbReference>
<dbReference type="AlphaFoldDB" id="A0A6I8MBH2"/>
<accession>A0A6I8MBH2</accession>
<keyword evidence="7 9" id="KW-0234">DNA repair</keyword>
<dbReference type="FunFam" id="3.40.50.300:FF:000870">
    <property type="entry name" value="MutS protein homolog 4"/>
    <property type="match status" value="1"/>
</dbReference>
<dbReference type="SMART" id="SM00533">
    <property type="entry name" value="MUTSd"/>
    <property type="match status" value="1"/>
</dbReference>
<reference evidence="13 14" key="1">
    <citation type="submission" date="2019-10" db="EMBL/GenBank/DDBJ databases">
        <authorList>
            <person name="Blom J."/>
        </authorList>
    </citation>
    <scope>NUCLEOTIDE SEQUENCE [LARGE SCALE GENOMIC DNA]</scope>
    <source>
        <strain evidence="13 14">ES3154-GLU</strain>
    </source>
</reference>
<evidence type="ECO:0000256" key="2">
    <source>
        <dbReference type="ARBA" id="ARBA00021982"/>
    </source>
</evidence>
<dbReference type="GO" id="GO:0030983">
    <property type="term" value="F:mismatched DNA binding"/>
    <property type="evidence" value="ECO:0007669"/>
    <property type="project" value="InterPro"/>
</dbReference>
<dbReference type="InterPro" id="IPR007695">
    <property type="entry name" value="DNA_mismatch_repair_MutS-lik_N"/>
</dbReference>
<dbReference type="NCBIfam" id="NF003810">
    <property type="entry name" value="PRK05399.1"/>
    <property type="match status" value="1"/>
</dbReference>
<dbReference type="Gene3D" id="1.10.1420.10">
    <property type="match status" value="2"/>
</dbReference>
<dbReference type="GO" id="GO:0140664">
    <property type="term" value="F:ATP-dependent DNA damage sensor activity"/>
    <property type="evidence" value="ECO:0007669"/>
    <property type="project" value="InterPro"/>
</dbReference>
<evidence type="ECO:0000256" key="4">
    <source>
        <dbReference type="ARBA" id="ARBA00022763"/>
    </source>
</evidence>
<feature type="coiled-coil region" evidence="11">
    <location>
        <begin position="496"/>
        <end position="523"/>
    </location>
</feature>
<dbReference type="PIRSF" id="PIRSF037677">
    <property type="entry name" value="DNA_mis_repair_Msh6"/>
    <property type="match status" value="1"/>
</dbReference>
<evidence type="ECO:0000256" key="10">
    <source>
        <dbReference type="RuleBase" id="RU003756"/>
    </source>
</evidence>
<protein>
    <recommendedName>
        <fullName evidence="2 9">DNA mismatch repair protein MutS</fullName>
    </recommendedName>
</protein>
<keyword evidence="11" id="KW-0175">Coiled coil</keyword>
<keyword evidence="14" id="KW-1185">Reference proteome</keyword>
<dbReference type="SMART" id="SM00534">
    <property type="entry name" value="MUTSac"/>
    <property type="match status" value="1"/>
</dbReference>
<evidence type="ECO:0000256" key="6">
    <source>
        <dbReference type="ARBA" id="ARBA00023125"/>
    </source>
</evidence>
<dbReference type="SUPFAM" id="SSF55271">
    <property type="entry name" value="DNA repair protein MutS, domain I"/>
    <property type="match status" value="1"/>
</dbReference>
<dbReference type="Gene3D" id="3.40.50.300">
    <property type="entry name" value="P-loop containing nucleotide triphosphate hydrolases"/>
    <property type="match status" value="1"/>
</dbReference>
<comment type="function">
    <text evidence="8 9">This protein is involved in the repair of mismatches in DNA. It is possible that it carries out the mismatch recognition step. This protein has a weak ATPase activity.</text>
</comment>
<dbReference type="Pfam" id="PF01624">
    <property type="entry name" value="MutS_I"/>
    <property type="match status" value="1"/>
</dbReference>
<evidence type="ECO:0000256" key="7">
    <source>
        <dbReference type="ARBA" id="ARBA00023204"/>
    </source>
</evidence>
<dbReference type="Pfam" id="PF05188">
    <property type="entry name" value="MutS_II"/>
    <property type="match status" value="1"/>
</dbReference>
<dbReference type="InterPro" id="IPR000432">
    <property type="entry name" value="DNA_mismatch_repair_MutS_C"/>
</dbReference>
<evidence type="ECO:0000313" key="14">
    <source>
        <dbReference type="Proteomes" id="UP000419017"/>
    </source>
</evidence>
<proteinExistence type="inferred from homology"/>
<dbReference type="Gene3D" id="3.30.420.110">
    <property type="entry name" value="MutS, connector domain"/>
    <property type="match status" value="1"/>
</dbReference>
<evidence type="ECO:0000256" key="1">
    <source>
        <dbReference type="ARBA" id="ARBA00006271"/>
    </source>
</evidence>
<dbReference type="InterPro" id="IPR027417">
    <property type="entry name" value="P-loop_NTPase"/>
</dbReference>